<comment type="caution">
    <text evidence="5">The sequence shown here is derived from an EMBL/GenBank/DDBJ whole genome shotgun (WGS) entry which is preliminary data.</text>
</comment>
<dbReference type="InterPro" id="IPR029063">
    <property type="entry name" value="SAM-dependent_MTases_sf"/>
</dbReference>
<dbReference type="OrthoDB" id="9778208at2"/>
<dbReference type="SUPFAM" id="SSF53335">
    <property type="entry name" value="S-adenosyl-L-methionine-dependent methyltransferases"/>
    <property type="match status" value="1"/>
</dbReference>
<dbReference type="Pfam" id="PF05724">
    <property type="entry name" value="TPMT"/>
    <property type="match status" value="1"/>
</dbReference>
<keyword evidence="3 5" id="KW-0808">Transferase</keyword>
<reference evidence="5 6" key="1">
    <citation type="submission" date="2018-04" db="EMBL/GenBank/DDBJ databases">
        <title>Genomic Encyclopedia of Type Strains, Phase IV (KMG-IV): sequencing the most valuable type-strain genomes for metagenomic binning, comparative biology and taxonomic classification.</title>
        <authorList>
            <person name="Goeker M."/>
        </authorList>
    </citation>
    <scope>NUCLEOTIDE SEQUENCE [LARGE SCALE GENOMIC DNA]</scope>
    <source>
        <strain evidence="5 6">DSM 100231</strain>
    </source>
</reference>
<keyword evidence="4" id="KW-0949">S-adenosyl-L-methionine</keyword>
<evidence type="ECO:0000256" key="4">
    <source>
        <dbReference type="ARBA" id="ARBA00022691"/>
    </source>
</evidence>
<dbReference type="RefSeq" id="WP_116545222.1">
    <property type="nucleotide sequence ID" value="NZ_QEKI01000020.1"/>
</dbReference>
<organism evidence="5 6">
    <name type="scientific">Pontibacter virosus</name>
    <dbReference type="NCBI Taxonomy" id="1765052"/>
    <lineage>
        <taxon>Bacteria</taxon>
        <taxon>Pseudomonadati</taxon>
        <taxon>Bacteroidota</taxon>
        <taxon>Cytophagia</taxon>
        <taxon>Cytophagales</taxon>
        <taxon>Hymenobacteraceae</taxon>
        <taxon>Pontibacter</taxon>
    </lineage>
</organism>
<dbReference type="EMBL" id="QEKI01000020">
    <property type="protein sequence ID" value="PVY37971.1"/>
    <property type="molecule type" value="Genomic_DNA"/>
</dbReference>
<sequence>MKQEFNADYWQNRYQLGQTGWDVGAITPPLRDYFDQLPNKGQCILVPGCGNAYEAEYLYRKGFVHTYVADVAKAPLQRFSERVPDFPKDQLLLQDFFQLDSKFDLIIEQTFFCAIDPKLRTDYARQCAELLLPGGKLVGLLFDTTFEHTGPPFGGSREEYRTYFEPYFEFLHFETAYNSIPPRQGRELFIELKKLINSCL</sequence>
<keyword evidence="6" id="KW-1185">Reference proteome</keyword>
<proteinExistence type="predicted"/>
<gene>
    <name evidence="5" type="ORF">C8E01_12073</name>
</gene>
<accession>A0A2U1ANR8</accession>
<evidence type="ECO:0000256" key="3">
    <source>
        <dbReference type="ARBA" id="ARBA00022679"/>
    </source>
</evidence>
<dbReference type="GO" id="GO:0008757">
    <property type="term" value="F:S-adenosylmethionine-dependent methyltransferase activity"/>
    <property type="evidence" value="ECO:0007669"/>
    <property type="project" value="InterPro"/>
</dbReference>
<dbReference type="CDD" id="cd02440">
    <property type="entry name" value="AdoMet_MTases"/>
    <property type="match status" value="1"/>
</dbReference>
<evidence type="ECO:0000256" key="1">
    <source>
        <dbReference type="ARBA" id="ARBA00022553"/>
    </source>
</evidence>
<protein>
    <submittedName>
        <fullName evidence="5">Thiopurine S-methyltransferase</fullName>
    </submittedName>
</protein>
<evidence type="ECO:0000313" key="6">
    <source>
        <dbReference type="Proteomes" id="UP000245466"/>
    </source>
</evidence>
<dbReference type="InterPro" id="IPR008854">
    <property type="entry name" value="TPMT"/>
</dbReference>
<dbReference type="PANTHER" id="PTHR32183:SF11">
    <property type="entry name" value="THIOL METHYLTRANSFERASE 2-RELATED"/>
    <property type="match status" value="1"/>
</dbReference>
<evidence type="ECO:0000313" key="5">
    <source>
        <dbReference type="EMBL" id="PVY37971.1"/>
    </source>
</evidence>
<dbReference type="AlphaFoldDB" id="A0A2U1ANR8"/>
<name>A0A2U1ANR8_9BACT</name>
<dbReference type="Gene3D" id="3.40.50.150">
    <property type="entry name" value="Vaccinia Virus protein VP39"/>
    <property type="match status" value="1"/>
</dbReference>
<keyword evidence="1" id="KW-0597">Phosphoprotein</keyword>
<dbReference type="Proteomes" id="UP000245466">
    <property type="component" value="Unassembled WGS sequence"/>
</dbReference>
<dbReference type="GO" id="GO:0032259">
    <property type="term" value="P:methylation"/>
    <property type="evidence" value="ECO:0007669"/>
    <property type="project" value="UniProtKB-KW"/>
</dbReference>
<keyword evidence="2 5" id="KW-0489">Methyltransferase</keyword>
<dbReference type="PROSITE" id="PS51585">
    <property type="entry name" value="SAM_MT_TPMT"/>
    <property type="match status" value="1"/>
</dbReference>
<evidence type="ECO:0000256" key="2">
    <source>
        <dbReference type="ARBA" id="ARBA00022603"/>
    </source>
</evidence>
<dbReference type="PANTHER" id="PTHR32183">
    <property type="match status" value="1"/>
</dbReference>